<proteinExistence type="inferred from homology"/>
<evidence type="ECO:0000313" key="5">
    <source>
        <dbReference type="EMBL" id="AVJ29246.1"/>
    </source>
</evidence>
<feature type="domain" description="Ketoreductase" evidence="4">
    <location>
        <begin position="9"/>
        <end position="186"/>
    </location>
</feature>
<protein>
    <submittedName>
        <fullName evidence="5">Short-chain dehydrogenase/reductase</fullName>
    </submittedName>
</protein>
<dbReference type="GO" id="GO:0016491">
    <property type="term" value="F:oxidoreductase activity"/>
    <property type="evidence" value="ECO:0007669"/>
    <property type="project" value="UniProtKB-KW"/>
</dbReference>
<evidence type="ECO:0000313" key="6">
    <source>
        <dbReference type="Proteomes" id="UP000239477"/>
    </source>
</evidence>
<dbReference type="InterPro" id="IPR020904">
    <property type="entry name" value="Sc_DH/Rdtase_CS"/>
</dbReference>
<dbReference type="CDD" id="cd05374">
    <property type="entry name" value="17beta-HSD-like_SDR_c"/>
    <property type="match status" value="1"/>
</dbReference>
<evidence type="ECO:0000256" key="1">
    <source>
        <dbReference type="ARBA" id="ARBA00006484"/>
    </source>
</evidence>
<dbReference type="NCBIfam" id="NF004824">
    <property type="entry name" value="PRK06180.1"/>
    <property type="match status" value="1"/>
</dbReference>
<evidence type="ECO:0000256" key="3">
    <source>
        <dbReference type="RuleBase" id="RU000363"/>
    </source>
</evidence>
<dbReference type="AlphaFoldDB" id="A0A2S0IB61"/>
<dbReference type="InterPro" id="IPR036291">
    <property type="entry name" value="NAD(P)-bd_dom_sf"/>
</dbReference>
<dbReference type="EMBL" id="CP023270">
    <property type="protein sequence ID" value="AVJ29246.1"/>
    <property type="molecule type" value="Genomic_DNA"/>
</dbReference>
<dbReference type="SMART" id="SM00822">
    <property type="entry name" value="PKS_KR"/>
    <property type="match status" value="1"/>
</dbReference>
<dbReference type="Pfam" id="PF00106">
    <property type="entry name" value="adh_short"/>
    <property type="match status" value="1"/>
</dbReference>
<dbReference type="InterPro" id="IPR051911">
    <property type="entry name" value="SDR_oxidoreductase"/>
</dbReference>
<dbReference type="PANTHER" id="PTHR43976">
    <property type="entry name" value="SHORT CHAIN DEHYDROGENASE"/>
    <property type="match status" value="1"/>
</dbReference>
<comment type="similarity">
    <text evidence="1 3">Belongs to the short-chain dehydrogenases/reductases (SDR) family.</text>
</comment>
<dbReference type="PRINTS" id="PR00080">
    <property type="entry name" value="SDRFAMILY"/>
</dbReference>
<dbReference type="OrthoDB" id="9789083at2"/>
<dbReference type="PANTHER" id="PTHR43976:SF16">
    <property type="entry name" value="SHORT-CHAIN DEHYDROGENASE_REDUCTASE FAMILY PROTEIN"/>
    <property type="match status" value="1"/>
</dbReference>
<evidence type="ECO:0000256" key="2">
    <source>
        <dbReference type="ARBA" id="ARBA00023002"/>
    </source>
</evidence>
<dbReference type="PROSITE" id="PS00061">
    <property type="entry name" value="ADH_SHORT"/>
    <property type="match status" value="1"/>
</dbReference>
<dbReference type="Proteomes" id="UP000239477">
    <property type="component" value="Chromosome"/>
</dbReference>
<keyword evidence="6" id="KW-1185">Reference proteome</keyword>
<name>A0A2S0IB61_9BURK</name>
<evidence type="ECO:0000259" key="4">
    <source>
        <dbReference type="SMART" id="SM00822"/>
    </source>
</evidence>
<dbReference type="InterPro" id="IPR002347">
    <property type="entry name" value="SDR_fam"/>
</dbReference>
<gene>
    <name evidence="5" type="ORF">CLM73_20195</name>
</gene>
<reference evidence="5 6" key="1">
    <citation type="submission" date="2017-09" db="EMBL/GenBank/DDBJ databases">
        <title>Genomic, metabolic, and phenotypic characteristics of bacterial isolates from the natural microbiome of the model nematode Caenorhabditis elegans.</title>
        <authorList>
            <person name="Zimmermann J."/>
            <person name="Obeng N."/>
            <person name="Yang W."/>
            <person name="Obeng O."/>
            <person name="Kissoyan K."/>
            <person name="Pees B."/>
            <person name="Dirksen P."/>
            <person name="Hoppner M."/>
            <person name="Franke A."/>
            <person name="Rosenstiel P."/>
            <person name="Leippe M."/>
            <person name="Dierking K."/>
            <person name="Kaleta C."/>
            <person name="Schulenburg H."/>
        </authorList>
    </citation>
    <scope>NUCLEOTIDE SEQUENCE [LARGE SCALE GENOMIC DNA]</scope>
    <source>
        <strain evidence="5 6">MYb73</strain>
    </source>
</reference>
<dbReference type="InterPro" id="IPR057326">
    <property type="entry name" value="KR_dom"/>
</dbReference>
<dbReference type="RefSeq" id="WP_105239961.1">
    <property type="nucleotide sequence ID" value="NZ_CP023270.1"/>
</dbReference>
<keyword evidence="2" id="KW-0560">Oxidoreductase</keyword>
<accession>A0A2S0IB61</accession>
<sequence>MKPADDSKPVWLITGCSKGLGRALAEHVLAQGHRCIVTARNAATISSLCSRYPATQALPLELDVTQSAQIATVLQATLAAFGAVDVLVNNAGFGLNAGVEDAEETAVRDLFETNFFGMTAMIRAVLPSMRKRRKGHIVNVSSISGRVASAGSAYYAATKFAMEGLSQGLAKEVEPLGIRVSVIEPGPLRTDFQGDSMHRSGQPIAEYEDTVGQRHARLRATHGRQEGDPARAASVIFNAVSAPTAPFQLVLGKRAYEMAEACLRQQRDELEAQRALARSIDFDAS</sequence>
<dbReference type="SUPFAM" id="SSF51735">
    <property type="entry name" value="NAD(P)-binding Rossmann-fold domains"/>
    <property type="match status" value="1"/>
</dbReference>
<organism evidence="5 6">
    <name type="scientific">Achromobacter spanius</name>
    <dbReference type="NCBI Taxonomy" id="217203"/>
    <lineage>
        <taxon>Bacteria</taxon>
        <taxon>Pseudomonadati</taxon>
        <taxon>Pseudomonadota</taxon>
        <taxon>Betaproteobacteria</taxon>
        <taxon>Burkholderiales</taxon>
        <taxon>Alcaligenaceae</taxon>
        <taxon>Achromobacter</taxon>
    </lineage>
</organism>
<dbReference type="Gene3D" id="3.40.50.720">
    <property type="entry name" value="NAD(P)-binding Rossmann-like Domain"/>
    <property type="match status" value="1"/>
</dbReference>
<dbReference type="PRINTS" id="PR00081">
    <property type="entry name" value="GDHRDH"/>
</dbReference>